<dbReference type="EMBL" id="BAABFX010000009">
    <property type="protein sequence ID" value="GAA4387812.1"/>
    <property type="molecule type" value="Genomic_DNA"/>
</dbReference>
<feature type="domain" description="HNH nuclease" evidence="3">
    <location>
        <begin position="357"/>
        <end position="409"/>
    </location>
</feature>
<name>A0ABP8JAQ1_9MICO</name>
<dbReference type="InterPro" id="IPR003615">
    <property type="entry name" value="HNH_nuc"/>
</dbReference>
<feature type="region of interest" description="Disordered" evidence="2">
    <location>
        <begin position="488"/>
        <end position="522"/>
    </location>
</feature>
<dbReference type="RefSeq" id="WP_159899273.1">
    <property type="nucleotide sequence ID" value="NZ_BAABFX010000009.1"/>
</dbReference>
<keyword evidence="5" id="KW-1185">Reference proteome</keyword>
<gene>
    <name evidence="4" type="ORF">GCM10023153_02500</name>
</gene>
<evidence type="ECO:0000256" key="1">
    <source>
        <dbReference type="ARBA" id="ARBA00023450"/>
    </source>
</evidence>
<accession>A0ABP8JAQ1</accession>
<dbReference type="CDD" id="cd00085">
    <property type="entry name" value="HNHc"/>
    <property type="match status" value="1"/>
</dbReference>
<dbReference type="InterPro" id="IPR003870">
    <property type="entry name" value="DUF222"/>
</dbReference>
<dbReference type="Proteomes" id="UP001500390">
    <property type="component" value="Unassembled WGS sequence"/>
</dbReference>
<dbReference type="Pfam" id="PF02720">
    <property type="entry name" value="DUF222"/>
    <property type="match status" value="1"/>
</dbReference>
<comment type="similarity">
    <text evidence="1">Belongs to the Rv1128c/1148c/1588c/1702c/1945/3466 family.</text>
</comment>
<reference evidence="5" key="1">
    <citation type="journal article" date="2019" name="Int. J. Syst. Evol. Microbiol.">
        <title>The Global Catalogue of Microorganisms (GCM) 10K type strain sequencing project: providing services to taxonomists for standard genome sequencing and annotation.</title>
        <authorList>
            <consortium name="The Broad Institute Genomics Platform"/>
            <consortium name="The Broad Institute Genome Sequencing Center for Infectious Disease"/>
            <person name="Wu L."/>
            <person name="Ma J."/>
        </authorList>
    </citation>
    <scope>NUCLEOTIDE SEQUENCE [LARGE SCALE GENOMIC DNA]</scope>
    <source>
        <strain evidence="5">JCM 17738</strain>
    </source>
</reference>
<evidence type="ECO:0000313" key="4">
    <source>
        <dbReference type="EMBL" id="GAA4387812.1"/>
    </source>
</evidence>
<dbReference type="Pfam" id="PF01844">
    <property type="entry name" value="HNH"/>
    <property type="match status" value="1"/>
</dbReference>
<dbReference type="SMART" id="SM00507">
    <property type="entry name" value="HNHc"/>
    <property type="match status" value="1"/>
</dbReference>
<organism evidence="4 5">
    <name type="scientific">Ornithinibacter aureus</name>
    <dbReference type="NCBI Taxonomy" id="622664"/>
    <lineage>
        <taxon>Bacteria</taxon>
        <taxon>Bacillati</taxon>
        <taxon>Actinomycetota</taxon>
        <taxon>Actinomycetes</taxon>
        <taxon>Micrococcales</taxon>
        <taxon>Intrasporangiaceae</taxon>
        <taxon>Ornithinibacter</taxon>
    </lineage>
</organism>
<sequence length="522" mass="55918">MDMQPLSLVERRSRVEAAREALTGITQVLYQCSGPELAEVLGVVDAVVAQGVAARVAITAEALGRGEVEAAGVNATAWVRDHAPSLRQGGAADVATIAGLLAPAHARWGGDAGGLDADSPEGIVADAVVSAVVSPGLGCAAVREMTRLGPFLLDEVKPTVVRSMLELGAAWGSGMLRRLRPRLLAQYGAPGVFDDLQERLASAARLSAPFVESGDLTEYQLWMTPEQAAALEAAIGPLSAPAPNDVTGERDLRPLGQRRVEALTQVCQRSSALDGDQHGGADGAAGSAHAVHVIMSLADLQARTGCGEVVGSTATGTILSPQVLRRLSCDADLIPHVLGSAGEDLDLGRVVRLFTRAQRRRLLRRDRGCTYPGCTAPVAWAKAHHVVHWADGGLSDIDNAALLCQRHHTVVHQRRFIAQVNPTPDEHGRYVIWDLTHGSYDRHLEHRRAERAINDPPPLTPERLRTLIAAIHDDDPDEQRWARYELHESYPDDPWPDDLDVEPWWGPDSASDDAPTSGALPV</sequence>
<evidence type="ECO:0000313" key="5">
    <source>
        <dbReference type="Proteomes" id="UP001500390"/>
    </source>
</evidence>
<proteinExistence type="inferred from homology"/>
<dbReference type="Gene3D" id="1.10.30.50">
    <property type="match status" value="1"/>
</dbReference>
<evidence type="ECO:0000256" key="2">
    <source>
        <dbReference type="SAM" id="MobiDB-lite"/>
    </source>
</evidence>
<evidence type="ECO:0000259" key="3">
    <source>
        <dbReference type="SMART" id="SM00507"/>
    </source>
</evidence>
<protein>
    <recommendedName>
        <fullName evidence="3">HNH nuclease domain-containing protein</fullName>
    </recommendedName>
</protein>
<dbReference type="InterPro" id="IPR002711">
    <property type="entry name" value="HNH"/>
</dbReference>
<comment type="caution">
    <text evidence="4">The sequence shown here is derived from an EMBL/GenBank/DDBJ whole genome shotgun (WGS) entry which is preliminary data.</text>
</comment>